<protein>
    <recommendedName>
        <fullName evidence="4">LisH domain-containing protein</fullName>
    </recommendedName>
</protein>
<comment type="caution">
    <text evidence="2">The sequence shown here is derived from an EMBL/GenBank/DDBJ whole genome shotgun (WGS) entry which is preliminary data.</text>
</comment>
<feature type="region of interest" description="Disordered" evidence="1">
    <location>
        <begin position="53"/>
        <end position="73"/>
    </location>
</feature>
<sequence>MSSPPHTDQQPFTRASTSQPPLFISYVTGSRAGGQWTTRVSRPVIDLEPSIVVERSGGEHSQEAASRREGGLADRRRVVLPLPTTTHGERVEESTRSGESVQVRDAGQTTMPKDAVDKMVDFKCTANGSFTLRRLWNNAQAAPGTNSVDNRQSGEQLLKGIIVDYLTHERFPNTVRTLLGHGRHGELAERSKGKGREEVEGEDDVMMSSMTLPRRSMDQKTRTHVEMLVLQIERRKEIRELLESGRISVATDLIRRHFPTLLDTSRDTTDEHIDEEDDEMDTDEESASVERYTLSQNISGKRKPSTDTAPSLATNSRQFPSVTGFATGPSGNAARGGAGSRFGMLTAPNLGNGTTTTTTTTAGPSGDVQWTAHPRSSGSLGGSVPAAVIDDAPPPVPDFPYARTYDRPTLLALNLDIQEFVEGLRILQQQGPSSPSEATSLSNSLYEDTSNGHTADQSTTTPPPDASAIRKATRDAAILACLAHAARLDAAAHRLRRPREARRYAQQVQDVCGLLAYTDMEASPLAGYLEQGRRVRLAEMVEGCIMASIGYPPQSILETLWQQNAYVWHSEIGHLAVNDIKLENEDVEGDEGKKMRELAMDLLYDEPLRLP</sequence>
<feature type="compositionally biased region" description="Basic and acidic residues" evidence="1">
    <location>
        <begin position="87"/>
        <end position="96"/>
    </location>
</feature>
<dbReference type="EMBL" id="BLZA01000057">
    <property type="protein sequence ID" value="GHJ90254.1"/>
    <property type="molecule type" value="Genomic_DNA"/>
</dbReference>
<proteinExistence type="predicted"/>
<feature type="compositionally biased region" description="Polar residues" evidence="1">
    <location>
        <begin position="306"/>
        <end position="321"/>
    </location>
</feature>
<gene>
    <name evidence="2" type="ORF">NliqN6_6656</name>
</gene>
<feature type="region of interest" description="Disordered" evidence="1">
    <location>
        <begin position="182"/>
        <end position="202"/>
    </location>
</feature>
<feature type="region of interest" description="Disordered" evidence="1">
    <location>
        <begin position="87"/>
        <end position="106"/>
    </location>
</feature>
<evidence type="ECO:0000256" key="1">
    <source>
        <dbReference type="SAM" id="MobiDB-lite"/>
    </source>
</evidence>
<feature type="compositionally biased region" description="Basic and acidic residues" evidence="1">
    <location>
        <begin position="56"/>
        <end position="73"/>
    </location>
</feature>
<evidence type="ECO:0008006" key="4">
    <source>
        <dbReference type="Google" id="ProtNLM"/>
    </source>
</evidence>
<accession>A0A8H3U028</accession>
<evidence type="ECO:0000313" key="3">
    <source>
        <dbReference type="Proteomes" id="UP000620104"/>
    </source>
</evidence>
<organism evidence="2 3">
    <name type="scientific">Naganishia liquefaciens</name>
    <dbReference type="NCBI Taxonomy" id="104408"/>
    <lineage>
        <taxon>Eukaryota</taxon>
        <taxon>Fungi</taxon>
        <taxon>Dikarya</taxon>
        <taxon>Basidiomycota</taxon>
        <taxon>Agaricomycotina</taxon>
        <taxon>Tremellomycetes</taxon>
        <taxon>Filobasidiales</taxon>
        <taxon>Filobasidiaceae</taxon>
        <taxon>Naganishia</taxon>
    </lineage>
</organism>
<feature type="compositionally biased region" description="Polar residues" evidence="1">
    <location>
        <begin position="428"/>
        <end position="460"/>
    </location>
</feature>
<dbReference type="AlphaFoldDB" id="A0A8H3U028"/>
<keyword evidence="3" id="KW-1185">Reference proteome</keyword>
<feature type="region of interest" description="Disordered" evidence="1">
    <location>
        <begin position="1"/>
        <end position="21"/>
    </location>
</feature>
<feature type="region of interest" description="Disordered" evidence="1">
    <location>
        <begin position="428"/>
        <end position="468"/>
    </location>
</feature>
<reference evidence="2" key="1">
    <citation type="submission" date="2020-07" db="EMBL/GenBank/DDBJ databases">
        <title>Draft Genome Sequence of a Deep-Sea Yeast, Naganishia (Cryptococcus) liquefaciens strain N6.</title>
        <authorList>
            <person name="Han Y.W."/>
            <person name="Kajitani R."/>
            <person name="Morimoto H."/>
            <person name="Parhat M."/>
            <person name="Tsubouchi H."/>
            <person name="Bakenova O."/>
            <person name="Ogata M."/>
            <person name="Argunhan B."/>
            <person name="Aoki R."/>
            <person name="Kajiwara S."/>
            <person name="Itoh T."/>
            <person name="Iwasaki H."/>
        </authorList>
    </citation>
    <scope>NUCLEOTIDE SEQUENCE</scope>
    <source>
        <strain evidence="2">N6</strain>
    </source>
</reference>
<dbReference type="Proteomes" id="UP000620104">
    <property type="component" value="Unassembled WGS sequence"/>
</dbReference>
<feature type="compositionally biased region" description="Acidic residues" evidence="1">
    <location>
        <begin position="272"/>
        <end position="287"/>
    </location>
</feature>
<feature type="compositionally biased region" description="Basic and acidic residues" evidence="1">
    <location>
        <begin position="183"/>
        <end position="198"/>
    </location>
</feature>
<evidence type="ECO:0000313" key="2">
    <source>
        <dbReference type="EMBL" id="GHJ90254.1"/>
    </source>
</evidence>
<feature type="compositionally biased region" description="Polar residues" evidence="1">
    <location>
        <begin position="1"/>
        <end position="20"/>
    </location>
</feature>
<feature type="region of interest" description="Disordered" evidence="1">
    <location>
        <begin position="266"/>
        <end position="336"/>
    </location>
</feature>
<name>A0A8H3U028_9TREE</name>
<dbReference type="OrthoDB" id="8048523at2759"/>